<accession>A0A101LZC2</accession>
<proteinExistence type="predicted"/>
<reference evidence="1" key="1">
    <citation type="journal article" date="2015" name="Genome Biol. Evol.">
        <title>Organellar Genomes of White Spruce (Picea glauca): Assembly and Annotation.</title>
        <authorList>
            <person name="Jackman S.D."/>
            <person name="Warren R.L."/>
            <person name="Gibb E.A."/>
            <person name="Vandervalk B.P."/>
            <person name="Mohamadi H."/>
            <person name="Chu J."/>
            <person name="Raymond A."/>
            <person name="Pleasance S."/>
            <person name="Coope R."/>
            <person name="Wildung M.R."/>
            <person name="Ritland C.E."/>
            <person name="Bousquet J."/>
            <person name="Jones S.J."/>
            <person name="Bohlmann J."/>
            <person name="Birol I."/>
        </authorList>
    </citation>
    <scope>NUCLEOTIDE SEQUENCE [LARGE SCALE GENOMIC DNA]</scope>
    <source>
        <tissue evidence="1">Flushing bud</tissue>
    </source>
</reference>
<organism evidence="1">
    <name type="scientific">Picea glauca</name>
    <name type="common">White spruce</name>
    <name type="synonym">Pinus glauca</name>
    <dbReference type="NCBI Taxonomy" id="3330"/>
    <lineage>
        <taxon>Eukaryota</taxon>
        <taxon>Viridiplantae</taxon>
        <taxon>Streptophyta</taxon>
        <taxon>Embryophyta</taxon>
        <taxon>Tracheophyta</taxon>
        <taxon>Spermatophyta</taxon>
        <taxon>Pinopsida</taxon>
        <taxon>Pinidae</taxon>
        <taxon>Conifers I</taxon>
        <taxon>Pinales</taxon>
        <taxon>Pinaceae</taxon>
        <taxon>Picea</taxon>
    </lineage>
</organism>
<gene>
    <name evidence="1" type="ORF">ABT39_MTgene5028</name>
</gene>
<dbReference type="AlphaFoldDB" id="A0A101LZC2"/>
<keyword evidence="1" id="KW-0496">Mitochondrion</keyword>
<name>A0A101LZC2_PICGL</name>
<evidence type="ECO:0000313" key="1">
    <source>
        <dbReference type="EMBL" id="KUM48032.1"/>
    </source>
</evidence>
<comment type="caution">
    <text evidence="1">The sequence shown here is derived from an EMBL/GenBank/DDBJ whole genome shotgun (WGS) entry which is preliminary data.</text>
</comment>
<dbReference type="EMBL" id="LKAM01000006">
    <property type="protein sequence ID" value="KUM48032.1"/>
    <property type="molecule type" value="Genomic_DNA"/>
</dbReference>
<geneLocation type="mitochondrion" evidence="1"/>
<protein>
    <submittedName>
        <fullName evidence="1">Uncharacterized protein</fullName>
    </submittedName>
</protein>
<sequence>MLSLGLELDLSLTLMPMIIQWVDPDLRLSLMLGLDLVGVIIINKVNEQALRGEI</sequence>